<evidence type="ECO:0000313" key="2">
    <source>
        <dbReference type="EMBL" id="PYG87467.1"/>
    </source>
</evidence>
<evidence type="ECO:0000313" key="3">
    <source>
        <dbReference type="Proteomes" id="UP000248132"/>
    </source>
</evidence>
<protein>
    <submittedName>
        <fullName evidence="2">Uncharacterized protein</fullName>
    </submittedName>
</protein>
<dbReference type="OrthoDB" id="3693965at2"/>
<feature type="region of interest" description="Disordered" evidence="1">
    <location>
        <begin position="149"/>
        <end position="170"/>
    </location>
</feature>
<feature type="compositionally biased region" description="Low complexity" evidence="1">
    <location>
        <begin position="149"/>
        <end position="161"/>
    </location>
</feature>
<accession>A0A318XLT6</accession>
<sequence>MFVQRLKLIVPVDKTVDAILLDSGEHDKIECYQGNKAVNNFGLTVHGSGTWVKGTIKGTLEAYDYKAVYEVYNLKESESANYWFVSYRQDKSHDELKKTFEDSHKVNLNYDLSFMIQGNDYDINSVFICYEVIRLVVNGVTKDFVVTNPSSSSAMSPDGSAYPGGFKPVE</sequence>
<proteinExistence type="predicted"/>
<evidence type="ECO:0000256" key="1">
    <source>
        <dbReference type="SAM" id="MobiDB-lite"/>
    </source>
</evidence>
<keyword evidence="3" id="KW-1185">Reference proteome</keyword>
<comment type="caution">
    <text evidence="2">The sequence shown here is derived from an EMBL/GenBank/DDBJ whole genome shotgun (WGS) entry which is preliminary data.</text>
</comment>
<dbReference type="EMBL" id="QKMR01000011">
    <property type="protein sequence ID" value="PYG87467.1"/>
    <property type="molecule type" value="Genomic_DNA"/>
</dbReference>
<reference evidence="2 3" key="1">
    <citation type="submission" date="2018-06" db="EMBL/GenBank/DDBJ databases">
        <title>Genomic Encyclopedia of Type Strains, Phase I: the one thousand microbial genomes (KMG-I) project.</title>
        <authorList>
            <person name="Kyrpides N."/>
        </authorList>
    </citation>
    <scope>NUCLEOTIDE SEQUENCE [LARGE SCALE GENOMIC DNA]</scope>
    <source>
        <strain evidence="2 3">DSM 19573</strain>
    </source>
</reference>
<dbReference type="AlphaFoldDB" id="A0A318XLT6"/>
<name>A0A318XLT6_9FIRM</name>
<dbReference type="Proteomes" id="UP000248132">
    <property type="component" value="Unassembled WGS sequence"/>
</dbReference>
<dbReference type="RefSeq" id="WP_110462163.1">
    <property type="nucleotide sequence ID" value="NZ_QKMR01000011.1"/>
</dbReference>
<organism evidence="2 3">
    <name type="scientific">Ruminiclostridium sufflavum DSM 19573</name>
    <dbReference type="NCBI Taxonomy" id="1121337"/>
    <lineage>
        <taxon>Bacteria</taxon>
        <taxon>Bacillati</taxon>
        <taxon>Bacillota</taxon>
        <taxon>Clostridia</taxon>
        <taxon>Eubacteriales</taxon>
        <taxon>Oscillospiraceae</taxon>
        <taxon>Ruminiclostridium</taxon>
    </lineage>
</organism>
<gene>
    <name evidence="2" type="ORF">LY28_02137</name>
</gene>